<dbReference type="PANTHER" id="PTHR11069">
    <property type="entry name" value="GLUCOSYLCERAMIDASE"/>
    <property type="match status" value="1"/>
</dbReference>
<dbReference type="InterPro" id="IPR001139">
    <property type="entry name" value="Glyco_hydro_30"/>
</dbReference>
<feature type="domain" description="Glycosyl hydrolase family 30 beta sandwich" evidence="7">
    <location>
        <begin position="425"/>
        <end position="471"/>
    </location>
</feature>
<dbReference type="Gene3D" id="3.20.20.80">
    <property type="entry name" value="Glycosidases"/>
    <property type="match status" value="1"/>
</dbReference>
<evidence type="ECO:0000313" key="9">
    <source>
        <dbReference type="Proteomes" id="UP000014174"/>
    </source>
</evidence>
<dbReference type="EMBL" id="AQPN01000060">
    <property type="protein sequence ID" value="EOR95279.1"/>
    <property type="molecule type" value="Genomic_DNA"/>
</dbReference>
<dbReference type="PRINTS" id="PR00843">
    <property type="entry name" value="GLHYDRLASE30"/>
</dbReference>
<evidence type="ECO:0000256" key="5">
    <source>
        <dbReference type="SAM" id="SignalP"/>
    </source>
</evidence>
<protein>
    <submittedName>
        <fullName evidence="8">O-Glycosyl hydrolase family 30</fullName>
    </submittedName>
</protein>
<evidence type="ECO:0000259" key="7">
    <source>
        <dbReference type="Pfam" id="PF17189"/>
    </source>
</evidence>
<evidence type="ECO:0000256" key="2">
    <source>
        <dbReference type="ARBA" id="ARBA00022729"/>
    </source>
</evidence>
<dbReference type="AlphaFoldDB" id="R9H249"/>
<reference evidence="8 9" key="1">
    <citation type="journal article" date="2013" name="Genome Announc.">
        <title>Draft Genome Sequence of Arcticibacter svalbardensis Strain MN12-7T, a Member of the Family Sphingobacteriaceae Isolated from an Arctic Soil Sample.</title>
        <authorList>
            <person name="Shivaji S."/>
            <person name="Ara S."/>
            <person name="Prasad S."/>
            <person name="Manasa B.P."/>
            <person name="Begum Z."/>
            <person name="Singh A."/>
            <person name="Kumar Pinnaka A."/>
        </authorList>
    </citation>
    <scope>NUCLEOTIDE SEQUENCE [LARGE SCALE GENOMIC DNA]</scope>
    <source>
        <strain evidence="8 9">MN12-7</strain>
    </source>
</reference>
<dbReference type="GO" id="GO:0006680">
    <property type="term" value="P:glucosylceramide catabolic process"/>
    <property type="evidence" value="ECO:0007669"/>
    <property type="project" value="TreeGrafter"/>
</dbReference>
<evidence type="ECO:0000259" key="6">
    <source>
        <dbReference type="Pfam" id="PF02055"/>
    </source>
</evidence>
<organism evidence="8 9">
    <name type="scientific">Arcticibacter svalbardensis MN12-7</name>
    <dbReference type="NCBI Taxonomy" id="1150600"/>
    <lineage>
        <taxon>Bacteria</taxon>
        <taxon>Pseudomonadati</taxon>
        <taxon>Bacteroidota</taxon>
        <taxon>Sphingobacteriia</taxon>
        <taxon>Sphingobacteriales</taxon>
        <taxon>Sphingobacteriaceae</taxon>
        <taxon>Arcticibacter</taxon>
    </lineage>
</organism>
<evidence type="ECO:0000256" key="1">
    <source>
        <dbReference type="ARBA" id="ARBA00005382"/>
    </source>
</evidence>
<gene>
    <name evidence="8" type="ORF">ADIARSV_1556</name>
</gene>
<evidence type="ECO:0000256" key="4">
    <source>
        <dbReference type="RuleBase" id="RU361188"/>
    </source>
</evidence>
<dbReference type="PATRIC" id="fig|1150600.3.peg.1527"/>
<sequence length="475" mass="54493">MKKYFVSLLFLAFSLITKAQTIKLISSNETDKWKAEKDLKFTAKNEDQSQIIIYPNKQLQKIDGFGGCFNELGWEALSALSPEIRNSIIHNLFSKEEANFNICRTPIAASDYALSWYSYNDVFEDFTMRNFNIDRDRYILIPYIKSALSVKPNLTLWGSPWSPPAWMKVNNHYTLTSGAVKGGKERGNEMGDSKNIANNATAFKMQHSYLEAYALYFSKYVKAYQKEGVNISSIQVQNEIAYAPQWPSCTWRPEDLAYFIKKYLAPKFKEDDVKSEIWLGTVNYGNPDYVRYFLKDTTISKYIDGVGFQWGGKKAIGTIHKEYPNVKLMQTESECGEGENNWKSAEYTWSLIKHYFNNGANSYLYWNMVLDHAGKSSWGWPQNMLISINKETKNVVYNPEFYLMKHLSHFVVPDAHLLATNGGKDHLAFQNPDGSIVLILANLENDTQTINVEVNGKMMNAVLKPKSFNTLTWKP</sequence>
<name>R9H249_9SPHI</name>
<evidence type="ECO:0000256" key="3">
    <source>
        <dbReference type="ARBA" id="ARBA00022801"/>
    </source>
</evidence>
<dbReference type="SUPFAM" id="SSF51445">
    <property type="entry name" value="(Trans)glycosidases"/>
    <property type="match status" value="1"/>
</dbReference>
<dbReference type="OrthoDB" id="9806701at2"/>
<dbReference type="InterPro" id="IPR017853">
    <property type="entry name" value="GH"/>
</dbReference>
<feature type="domain" description="Glycosyl hydrolase family 30 TIM-barrel" evidence="6">
    <location>
        <begin position="62"/>
        <end position="411"/>
    </location>
</feature>
<dbReference type="GO" id="GO:0016020">
    <property type="term" value="C:membrane"/>
    <property type="evidence" value="ECO:0007669"/>
    <property type="project" value="GOC"/>
</dbReference>
<dbReference type="InterPro" id="IPR013780">
    <property type="entry name" value="Glyco_hydro_b"/>
</dbReference>
<dbReference type="InterPro" id="IPR033452">
    <property type="entry name" value="GH30_C"/>
</dbReference>
<dbReference type="eggNOG" id="COG5520">
    <property type="taxonomic scope" value="Bacteria"/>
</dbReference>
<keyword evidence="9" id="KW-1185">Reference proteome</keyword>
<dbReference type="InterPro" id="IPR033453">
    <property type="entry name" value="Glyco_hydro_30_TIM-barrel"/>
</dbReference>
<dbReference type="GO" id="GO:0004348">
    <property type="term" value="F:glucosylceramidase activity"/>
    <property type="evidence" value="ECO:0007669"/>
    <property type="project" value="InterPro"/>
</dbReference>
<feature type="chain" id="PRO_5004482132" evidence="5">
    <location>
        <begin position="20"/>
        <end position="475"/>
    </location>
</feature>
<feature type="signal peptide" evidence="5">
    <location>
        <begin position="1"/>
        <end position="19"/>
    </location>
</feature>
<proteinExistence type="inferred from homology"/>
<dbReference type="Pfam" id="PF17189">
    <property type="entry name" value="Glyco_hydro_30C"/>
    <property type="match status" value="1"/>
</dbReference>
<dbReference type="Pfam" id="PF02055">
    <property type="entry name" value="Glyco_hydro_30"/>
    <property type="match status" value="1"/>
</dbReference>
<keyword evidence="2 5" id="KW-0732">Signal</keyword>
<comment type="similarity">
    <text evidence="1 4">Belongs to the glycosyl hydrolase 30 family.</text>
</comment>
<dbReference type="RefSeq" id="WP_016194792.1">
    <property type="nucleotide sequence ID" value="NZ_AQPN01000060.1"/>
</dbReference>
<evidence type="ECO:0000313" key="8">
    <source>
        <dbReference type="EMBL" id="EOR95279.1"/>
    </source>
</evidence>
<dbReference type="Gene3D" id="2.60.40.1180">
    <property type="entry name" value="Golgi alpha-mannosidase II"/>
    <property type="match status" value="1"/>
</dbReference>
<comment type="caution">
    <text evidence="8">The sequence shown here is derived from an EMBL/GenBank/DDBJ whole genome shotgun (WGS) entry which is preliminary data.</text>
</comment>
<keyword evidence="3 4" id="KW-0378">Hydrolase</keyword>
<keyword evidence="4" id="KW-0326">Glycosidase</keyword>
<dbReference type="STRING" id="1150600.ADIARSV_1556"/>
<dbReference type="Proteomes" id="UP000014174">
    <property type="component" value="Unassembled WGS sequence"/>
</dbReference>
<accession>R9H249</accession>
<dbReference type="PANTHER" id="PTHR11069:SF23">
    <property type="entry name" value="LYSOSOMAL ACID GLUCOSYLCERAMIDASE"/>
    <property type="match status" value="1"/>
</dbReference>